<feature type="compositionally biased region" description="Basic and acidic residues" evidence="2">
    <location>
        <begin position="1096"/>
        <end position="1105"/>
    </location>
</feature>
<feature type="coiled-coil region" evidence="1">
    <location>
        <begin position="583"/>
        <end position="610"/>
    </location>
</feature>
<dbReference type="GO" id="GO:0000922">
    <property type="term" value="C:spindle pole"/>
    <property type="evidence" value="ECO:0007669"/>
    <property type="project" value="InterPro"/>
</dbReference>
<protein>
    <submittedName>
        <fullName evidence="3">Uncharacterized protein</fullName>
    </submittedName>
</protein>
<feature type="region of interest" description="Disordered" evidence="2">
    <location>
        <begin position="1079"/>
        <end position="1149"/>
    </location>
</feature>
<feature type="compositionally biased region" description="Low complexity" evidence="2">
    <location>
        <begin position="1473"/>
        <end position="1489"/>
    </location>
</feature>
<feature type="compositionally biased region" description="Gly residues" evidence="2">
    <location>
        <begin position="1174"/>
        <end position="1186"/>
    </location>
</feature>
<dbReference type="EMBL" id="FN649758">
    <property type="protein sequence ID" value="CBJ26598.1"/>
    <property type="molecule type" value="Genomic_DNA"/>
</dbReference>
<keyword evidence="1" id="KW-0175">Coiled coil</keyword>
<reference evidence="3 4" key="1">
    <citation type="journal article" date="2010" name="Nature">
        <title>The Ectocarpus genome and the independent evolution of multicellularity in brown algae.</title>
        <authorList>
            <person name="Cock J.M."/>
            <person name="Sterck L."/>
            <person name="Rouze P."/>
            <person name="Scornet D."/>
            <person name="Allen A.E."/>
            <person name="Amoutzias G."/>
            <person name="Anthouard V."/>
            <person name="Artiguenave F."/>
            <person name="Aury J.M."/>
            <person name="Badger J.H."/>
            <person name="Beszteri B."/>
            <person name="Billiau K."/>
            <person name="Bonnet E."/>
            <person name="Bothwell J.H."/>
            <person name="Bowler C."/>
            <person name="Boyen C."/>
            <person name="Brownlee C."/>
            <person name="Carrano C.J."/>
            <person name="Charrier B."/>
            <person name="Cho G.Y."/>
            <person name="Coelho S.M."/>
            <person name="Collen J."/>
            <person name="Corre E."/>
            <person name="Da Silva C."/>
            <person name="Delage L."/>
            <person name="Delaroque N."/>
            <person name="Dittami S.M."/>
            <person name="Doulbeau S."/>
            <person name="Elias M."/>
            <person name="Farnham G."/>
            <person name="Gachon C.M."/>
            <person name="Gschloessl B."/>
            <person name="Heesch S."/>
            <person name="Jabbari K."/>
            <person name="Jubin C."/>
            <person name="Kawai H."/>
            <person name="Kimura K."/>
            <person name="Kloareg B."/>
            <person name="Kupper F.C."/>
            <person name="Lang D."/>
            <person name="Le Bail A."/>
            <person name="Leblanc C."/>
            <person name="Lerouge P."/>
            <person name="Lohr M."/>
            <person name="Lopez P.J."/>
            <person name="Martens C."/>
            <person name="Maumus F."/>
            <person name="Michel G."/>
            <person name="Miranda-Saavedra D."/>
            <person name="Morales J."/>
            <person name="Moreau H."/>
            <person name="Motomura T."/>
            <person name="Nagasato C."/>
            <person name="Napoli C.A."/>
            <person name="Nelson D.R."/>
            <person name="Nyvall-Collen P."/>
            <person name="Peters A.F."/>
            <person name="Pommier C."/>
            <person name="Potin P."/>
            <person name="Poulain J."/>
            <person name="Quesneville H."/>
            <person name="Read B."/>
            <person name="Rensing S.A."/>
            <person name="Ritter A."/>
            <person name="Rousvoal S."/>
            <person name="Samanta M."/>
            <person name="Samson G."/>
            <person name="Schroeder D.C."/>
            <person name="Segurens B."/>
            <person name="Strittmatter M."/>
            <person name="Tonon T."/>
            <person name="Tregear J.W."/>
            <person name="Valentin K."/>
            <person name="von Dassow P."/>
            <person name="Yamagishi T."/>
            <person name="Van de Peer Y."/>
            <person name="Wincker P."/>
        </authorList>
    </citation>
    <scope>NUCLEOTIDE SEQUENCE [LARGE SCALE GENOMIC DNA]</scope>
    <source>
        <strain evidence="4">Ec32 / CCAP1310/4</strain>
    </source>
</reference>
<accession>D7FYV6</accession>
<feature type="compositionally biased region" description="Basic and acidic residues" evidence="2">
    <location>
        <begin position="1236"/>
        <end position="1247"/>
    </location>
</feature>
<dbReference type="PANTHER" id="PTHR21616">
    <property type="entry name" value="CENTROSOME SPINDLE POLE ASSOCIATED PROTEIN"/>
    <property type="match status" value="1"/>
</dbReference>
<feature type="region of interest" description="Disordered" evidence="2">
    <location>
        <begin position="247"/>
        <end position="296"/>
    </location>
</feature>
<dbReference type="InParanoid" id="D7FYV6"/>
<feature type="compositionally biased region" description="Low complexity" evidence="2">
    <location>
        <begin position="334"/>
        <end position="346"/>
    </location>
</feature>
<name>D7FYV6_ECTSI</name>
<evidence type="ECO:0000313" key="3">
    <source>
        <dbReference type="EMBL" id="CBJ26598.1"/>
    </source>
</evidence>
<feature type="compositionally biased region" description="Basic and acidic residues" evidence="2">
    <location>
        <begin position="526"/>
        <end position="547"/>
    </location>
</feature>
<feature type="compositionally biased region" description="Acidic residues" evidence="2">
    <location>
        <begin position="1385"/>
        <end position="1394"/>
    </location>
</feature>
<dbReference type="OrthoDB" id="10356110at2759"/>
<feature type="region of interest" description="Disordered" evidence="2">
    <location>
        <begin position="630"/>
        <end position="946"/>
    </location>
</feature>
<feature type="compositionally biased region" description="Polar residues" evidence="2">
    <location>
        <begin position="1273"/>
        <end position="1284"/>
    </location>
</feature>
<feature type="compositionally biased region" description="Basic and acidic residues" evidence="2">
    <location>
        <begin position="254"/>
        <end position="278"/>
    </location>
</feature>
<feature type="region of interest" description="Disordered" evidence="2">
    <location>
        <begin position="1418"/>
        <end position="1516"/>
    </location>
</feature>
<dbReference type="GO" id="GO:0005813">
    <property type="term" value="C:centrosome"/>
    <property type="evidence" value="ECO:0007669"/>
    <property type="project" value="InterPro"/>
</dbReference>
<feature type="region of interest" description="Disordered" evidence="2">
    <location>
        <begin position="398"/>
        <end position="450"/>
    </location>
</feature>
<feature type="compositionally biased region" description="Basic residues" evidence="2">
    <location>
        <begin position="1361"/>
        <end position="1372"/>
    </location>
</feature>
<feature type="compositionally biased region" description="Polar residues" evidence="2">
    <location>
        <begin position="678"/>
        <end position="690"/>
    </location>
</feature>
<feature type="region of interest" description="Disordered" evidence="2">
    <location>
        <begin position="308"/>
        <end position="378"/>
    </location>
</feature>
<dbReference type="OMA" id="THNTARR"/>
<feature type="region of interest" description="Disordered" evidence="2">
    <location>
        <begin position="146"/>
        <end position="192"/>
    </location>
</feature>
<dbReference type="GO" id="GO:0032467">
    <property type="term" value="P:positive regulation of cytokinesis"/>
    <property type="evidence" value="ECO:0007669"/>
    <property type="project" value="InterPro"/>
</dbReference>
<gene>
    <name evidence="3" type="ORF">Esi_0035_0104</name>
</gene>
<evidence type="ECO:0000256" key="1">
    <source>
        <dbReference type="SAM" id="Coils"/>
    </source>
</evidence>
<feature type="region of interest" description="Disordered" evidence="2">
    <location>
        <begin position="1000"/>
        <end position="1066"/>
    </location>
</feature>
<feature type="region of interest" description="Disordered" evidence="2">
    <location>
        <begin position="1210"/>
        <end position="1406"/>
    </location>
</feature>
<keyword evidence="4" id="KW-1185">Reference proteome</keyword>
<dbReference type="EMBL" id="FN648542">
    <property type="protein sequence ID" value="CBJ26598.1"/>
    <property type="molecule type" value="Genomic_DNA"/>
</dbReference>
<feature type="region of interest" description="Disordered" evidence="2">
    <location>
        <begin position="22"/>
        <end position="71"/>
    </location>
</feature>
<feature type="compositionally biased region" description="Basic and acidic residues" evidence="2">
    <location>
        <begin position="1285"/>
        <end position="1295"/>
    </location>
</feature>
<dbReference type="PANTHER" id="PTHR21616:SF2">
    <property type="entry name" value="CENTROSOME AND SPINDLE POLE-ASSOCIATED PROTEIN 1"/>
    <property type="match status" value="1"/>
</dbReference>
<feature type="compositionally biased region" description="Low complexity" evidence="2">
    <location>
        <begin position="1248"/>
        <end position="1259"/>
    </location>
</feature>
<organism evidence="3 4">
    <name type="scientific">Ectocarpus siliculosus</name>
    <name type="common">Brown alga</name>
    <name type="synonym">Conferva siliculosa</name>
    <dbReference type="NCBI Taxonomy" id="2880"/>
    <lineage>
        <taxon>Eukaryota</taxon>
        <taxon>Sar</taxon>
        <taxon>Stramenopiles</taxon>
        <taxon>Ochrophyta</taxon>
        <taxon>PX clade</taxon>
        <taxon>Phaeophyceae</taxon>
        <taxon>Ectocarpales</taxon>
        <taxon>Ectocarpaceae</taxon>
        <taxon>Ectocarpus</taxon>
    </lineage>
</organism>
<feature type="region of interest" description="Disordered" evidence="2">
    <location>
        <begin position="1161"/>
        <end position="1189"/>
    </location>
</feature>
<feature type="region of interest" description="Disordered" evidence="2">
    <location>
        <begin position="101"/>
        <end position="125"/>
    </location>
</feature>
<proteinExistence type="predicted"/>
<feature type="compositionally biased region" description="Basic and acidic residues" evidence="2">
    <location>
        <begin position="1130"/>
        <end position="1140"/>
    </location>
</feature>
<feature type="compositionally biased region" description="Basic and acidic residues" evidence="2">
    <location>
        <begin position="754"/>
        <end position="836"/>
    </location>
</feature>
<feature type="compositionally biased region" description="Basic and acidic residues" evidence="2">
    <location>
        <begin position="870"/>
        <end position="884"/>
    </location>
</feature>
<sequence>MAGVARPDSDYARHVREQMMAGVAAAQRGNDDARRPGPVAATIPADRGRTLPHAQPVETEDGTTTVSSTIDRKAEYASQLREQMASDEATRKAMEIERKCKVSTVSSAAGPAIGEHEEGLRGGEDEWVNESVRQAKAEYAQQLREQMAAKENAQRAAKGEMENSRSANAGPSWIEGATEGRKARRRRSNTEYAEQLRAQIAAQKSINQAQQSLVAARVQPPKDMFEQGGYEKYYQQLHQRLLGGVSSFDYQSGEPERRRSQIDDHRSQGRPRTEEKISLSRGEVSNPLATARQERVNHQREYAEALRRDMAAPKVDSLGRPIGDITSPSRTRLRNSNSGTRNTNNNPEFFGQNYGNSAPREAGHLQPGPRPQAGEHVRDWSQQPFEREYLREHATPYGAWPSSQAQSQGPYEVGEHRHSRQPPVPGTHYEAYGSNPKGYPSRGDYDELEYPTGRRGNAKWVADGISASGLPPPRRDFVDDGERRGERWGTSGPYPERGGGYPGNRTRLPEFGGKSWDITNPSVGGGHDRNVHPGPIRDHREQQDRRYFGPRGPPGGAPAAGGGVGVRSTKASTMHNPVDPEELARIQAKKESYRRDLEAQMAEHTKLQDQRKQGVPGSKEAEVFHLQKAMEERSERNKMAPGYEIGPLGVPVIKDNYSTTGRGQRSPAKMRAVAPAATGNQGLSASSAIDPSSGPVGESTPQTSSELFGSGHDGTSSSLLAPSGGGADVSDAEGVGAPSRRGSGLRELLGIETNAERDREKSRVQAEALKKQVEDNKVRRDIQKAQLELHERKEELRLQKEREQLHEREEEKREDARVEREQKELERKYARERAAEEPLVQASSNPANLPVSEFPTKKGGGTRSPRPIKSPRELEVNEKRHEDSVMMPHLPGRERGTPSIEAQSDNGEQMVEPSKIETKGPVQSDGPSPHQPPASPRGLATPREGVSIEKLRTELWKQKQLTEVLRHEVGQQEAEKRKLIDIARVAKESEAAALRAAYERRASKHPPAKELGIAGGGAEGNELWRVPPPPSTEGAEGEGRTPSPSARRRAESNFAAKNAYVANRKFDTDETAEDRLLLAGLRRLSDGNRAPGGGCDTDRLRKDDLGGDSTFREQVPGARAWSSGAVSNSRDGRDSKRRPLDYGAVSPGGIRAESRYVFPDGSVRRRLETPAAEGGVGDGGGGGGGVPMPLVGTSRIASADLSFALGIDSLRGGGNGAAGDDVEKASWRRRGTGRTGSRDNEGGEHRGPGAAPGAEWAPVGRPPRAFVPFLNLPVSNGKANGNNSKEGRWASRDSDGSDSPYFLPPVYSAAVNGRSKRRGRPLAGIGGVLVSPGRAMLTGPGRPGTGATSPERPAYGETGSGHHRRRQSRQRARREGADLGSTSIGDEEFSDDCESVGSGSTDVEFLRRRAEAKLKSLDRREAAEKAKEKELNLLVASSPARGTTDVTTPEAPAMHSRAVGGVRLALPTHNTARRTISAASSSSSRSLMYSRRKKRPGTNKSESSMLGDSRWAEQLK</sequence>
<feature type="compositionally biased region" description="Basic and acidic residues" evidence="2">
    <location>
        <begin position="114"/>
        <end position="124"/>
    </location>
</feature>
<evidence type="ECO:0000256" key="2">
    <source>
        <dbReference type="SAM" id="MobiDB-lite"/>
    </source>
</evidence>
<feature type="compositionally biased region" description="Basic and acidic residues" evidence="2">
    <location>
        <begin position="473"/>
        <end position="487"/>
    </location>
</feature>
<feature type="region of interest" description="Disordered" evidence="2">
    <location>
        <begin position="463"/>
        <end position="582"/>
    </location>
</feature>
<feature type="compositionally biased region" description="Basic and acidic residues" evidence="2">
    <location>
        <begin position="1418"/>
        <end position="1431"/>
    </location>
</feature>
<dbReference type="GO" id="GO:0005874">
    <property type="term" value="C:microtubule"/>
    <property type="evidence" value="ECO:0007669"/>
    <property type="project" value="InterPro"/>
</dbReference>
<dbReference type="InterPro" id="IPR026708">
    <property type="entry name" value="CSPP1"/>
</dbReference>
<dbReference type="Proteomes" id="UP000002630">
    <property type="component" value="Linkage Group LG33"/>
</dbReference>
<evidence type="ECO:0000313" key="4">
    <source>
        <dbReference type="Proteomes" id="UP000002630"/>
    </source>
</evidence>